<protein>
    <submittedName>
        <fullName evidence="1">Uncharacterized protein</fullName>
    </submittedName>
</protein>
<gene>
    <name evidence="1" type="ORF">PoB_005677900</name>
</gene>
<keyword evidence="2" id="KW-1185">Reference proteome</keyword>
<evidence type="ECO:0000313" key="2">
    <source>
        <dbReference type="Proteomes" id="UP000735302"/>
    </source>
</evidence>
<organism evidence="1 2">
    <name type="scientific">Plakobranchus ocellatus</name>
    <dbReference type="NCBI Taxonomy" id="259542"/>
    <lineage>
        <taxon>Eukaryota</taxon>
        <taxon>Metazoa</taxon>
        <taxon>Spiralia</taxon>
        <taxon>Lophotrochozoa</taxon>
        <taxon>Mollusca</taxon>
        <taxon>Gastropoda</taxon>
        <taxon>Heterobranchia</taxon>
        <taxon>Euthyneura</taxon>
        <taxon>Panpulmonata</taxon>
        <taxon>Sacoglossa</taxon>
        <taxon>Placobranchoidea</taxon>
        <taxon>Plakobranchidae</taxon>
        <taxon>Plakobranchus</taxon>
    </lineage>
</organism>
<reference evidence="1 2" key="1">
    <citation type="journal article" date="2021" name="Elife">
        <title>Chloroplast acquisition without the gene transfer in kleptoplastic sea slugs, Plakobranchus ocellatus.</title>
        <authorList>
            <person name="Maeda T."/>
            <person name="Takahashi S."/>
            <person name="Yoshida T."/>
            <person name="Shimamura S."/>
            <person name="Takaki Y."/>
            <person name="Nagai Y."/>
            <person name="Toyoda A."/>
            <person name="Suzuki Y."/>
            <person name="Arimoto A."/>
            <person name="Ishii H."/>
            <person name="Satoh N."/>
            <person name="Nishiyama T."/>
            <person name="Hasebe M."/>
            <person name="Maruyama T."/>
            <person name="Minagawa J."/>
            <person name="Obokata J."/>
            <person name="Shigenobu S."/>
        </authorList>
    </citation>
    <scope>NUCLEOTIDE SEQUENCE [LARGE SCALE GENOMIC DNA]</scope>
</reference>
<comment type="caution">
    <text evidence="1">The sequence shown here is derived from an EMBL/GenBank/DDBJ whole genome shotgun (WGS) entry which is preliminary data.</text>
</comment>
<sequence length="121" mass="13413">MLSINIYYITPNRSSVLATVHQGMSASKALSLGVTNLRPCESLTLHQHLFRQASMNSSTCDGADFDQNTSVRGREDRGILKTGRLTSQSERGIRGKTMLTKKENRLNLGRCNMVVVKDAKE</sequence>
<accession>A0AAV4CCF7</accession>
<name>A0AAV4CCF7_9GAST</name>
<evidence type="ECO:0000313" key="1">
    <source>
        <dbReference type="EMBL" id="GFO30274.1"/>
    </source>
</evidence>
<dbReference type="EMBL" id="BLXT01006233">
    <property type="protein sequence ID" value="GFO30274.1"/>
    <property type="molecule type" value="Genomic_DNA"/>
</dbReference>
<proteinExistence type="predicted"/>
<dbReference type="AlphaFoldDB" id="A0AAV4CCF7"/>
<dbReference type="Proteomes" id="UP000735302">
    <property type="component" value="Unassembled WGS sequence"/>
</dbReference>